<dbReference type="InterPro" id="IPR027417">
    <property type="entry name" value="P-loop_NTPase"/>
</dbReference>
<dbReference type="EMBL" id="FWXT01000001">
    <property type="protein sequence ID" value="SMC63547.1"/>
    <property type="molecule type" value="Genomic_DNA"/>
</dbReference>
<gene>
    <name evidence="6" type="ORF">SAMN04488524_1626</name>
</gene>
<keyword evidence="1" id="KW-0378">Hydrolase</keyword>
<dbReference type="GO" id="GO:0015616">
    <property type="term" value="F:DNA translocase activity"/>
    <property type="evidence" value="ECO:0007669"/>
    <property type="project" value="TreeGrafter"/>
</dbReference>
<dbReference type="SMART" id="SM00487">
    <property type="entry name" value="DEXDc"/>
    <property type="match status" value="1"/>
</dbReference>
<dbReference type="GO" id="GO:0016787">
    <property type="term" value="F:hydrolase activity"/>
    <property type="evidence" value="ECO:0007669"/>
    <property type="project" value="UniProtKB-KW"/>
</dbReference>
<evidence type="ECO:0000259" key="5">
    <source>
        <dbReference type="PROSITE" id="PS51194"/>
    </source>
</evidence>
<evidence type="ECO:0000259" key="4">
    <source>
        <dbReference type="PROSITE" id="PS51192"/>
    </source>
</evidence>
<feature type="domain" description="Helicase ATP-binding" evidence="4">
    <location>
        <begin position="694"/>
        <end position="853"/>
    </location>
</feature>
<dbReference type="InterPro" id="IPR050496">
    <property type="entry name" value="SNF2_RAD54_helicase_repair"/>
</dbReference>
<feature type="domain" description="Helicase C-terminal" evidence="5">
    <location>
        <begin position="976"/>
        <end position="1131"/>
    </location>
</feature>
<dbReference type="Gene3D" id="3.40.50.300">
    <property type="entry name" value="P-loop containing nucleotide triphosphate hydrolases"/>
    <property type="match status" value="1"/>
</dbReference>
<dbReference type="OrthoDB" id="9760715at2"/>
<reference evidence="7" key="1">
    <citation type="submission" date="2017-04" db="EMBL/GenBank/DDBJ databases">
        <authorList>
            <person name="Varghese N."/>
            <person name="Submissions S."/>
        </authorList>
    </citation>
    <scope>NUCLEOTIDE SEQUENCE [LARGE SCALE GENOMIC DNA]</scope>
    <source>
        <strain evidence="7">DSM 12126</strain>
    </source>
</reference>
<feature type="domain" description="SWIM-type" evidence="3">
    <location>
        <begin position="70"/>
        <end position="106"/>
    </location>
</feature>
<keyword evidence="2" id="KW-0862">Zinc</keyword>
<dbReference type="InterPro" id="IPR001650">
    <property type="entry name" value="Helicase_C-like"/>
</dbReference>
<dbReference type="SUPFAM" id="SSF52540">
    <property type="entry name" value="P-loop containing nucleoside triphosphate hydrolases"/>
    <property type="match status" value="2"/>
</dbReference>
<dbReference type="PROSITE" id="PS51192">
    <property type="entry name" value="HELICASE_ATP_BIND_1"/>
    <property type="match status" value="1"/>
</dbReference>
<dbReference type="InterPro" id="IPR038718">
    <property type="entry name" value="SNF2-like_sf"/>
</dbReference>
<dbReference type="CDD" id="cd18793">
    <property type="entry name" value="SF2_C_SNF"/>
    <property type="match status" value="1"/>
</dbReference>
<proteinExistence type="predicted"/>
<dbReference type="InterPro" id="IPR049730">
    <property type="entry name" value="SNF2/RAD54-like_C"/>
</dbReference>
<dbReference type="PANTHER" id="PTHR45629:SF7">
    <property type="entry name" value="DNA EXCISION REPAIR PROTEIN ERCC-6-RELATED"/>
    <property type="match status" value="1"/>
</dbReference>
<keyword evidence="6" id="KW-0067">ATP-binding</keyword>
<dbReference type="GO" id="GO:0008270">
    <property type="term" value="F:zinc ion binding"/>
    <property type="evidence" value="ECO:0007669"/>
    <property type="project" value="UniProtKB-KW"/>
</dbReference>
<evidence type="ECO:0000313" key="6">
    <source>
        <dbReference type="EMBL" id="SMC63547.1"/>
    </source>
</evidence>
<dbReference type="Gene3D" id="3.40.50.10810">
    <property type="entry name" value="Tandem AAA-ATPase domain"/>
    <property type="match status" value="1"/>
</dbReference>
<dbReference type="Proteomes" id="UP000192756">
    <property type="component" value="Unassembled WGS sequence"/>
</dbReference>
<dbReference type="PANTHER" id="PTHR45629">
    <property type="entry name" value="SNF2/RAD54 FAMILY MEMBER"/>
    <property type="match status" value="1"/>
</dbReference>
<evidence type="ECO:0000259" key="3">
    <source>
        <dbReference type="PROSITE" id="PS50966"/>
    </source>
</evidence>
<evidence type="ECO:0000256" key="1">
    <source>
        <dbReference type="ARBA" id="ARBA00022801"/>
    </source>
</evidence>
<dbReference type="AlphaFoldDB" id="A0A1W2AS54"/>
<keyword evidence="6" id="KW-0547">Nucleotide-binding</keyword>
<dbReference type="GO" id="GO:0004386">
    <property type="term" value="F:helicase activity"/>
    <property type="evidence" value="ECO:0007669"/>
    <property type="project" value="UniProtKB-KW"/>
</dbReference>
<dbReference type="InterPro" id="IPR014001">
    <property type="entry name" value="Helicase_ATP-bd"/>
</dbReference>
<dbReference type="SMART" id="SM00490">
    <property type="entry name" value="HELICc"/>
    <property type="match status" value="1"/>
</dbReference>
<dbReference type="InterPro" id="IPR000330">
    <property type="entry name" value="SNF2_N"/>
</dbReference>
<organism evidence="6 7">
    <name type="scientific">Pedobacter africanus</name>
    <dbReference type="NCBI Taxonomy" id="151894"/>
    <lineage>
        <taxon>Bacteria</taxon>
        <taxon>Pseudomonadati</taxon>
        <taxon>Bacteroidota</taxon>
        <taxon>Sphingobacteriia</taxon>
        <taxon>Sphingobacteriales</taxon>
        <taxon>Sphingobacteriaceae</taxon>
        <taxon>Pedobacter</taxon>
    </lineage>
</organism>
<dbReference type="STRING" id="151894.SAMN04488524_1626"/>
<protein>
    <submittedName>
        <fullName evidence="6">Superfamily II DNA or RNA helicase, SNF2 family</fullName>
    </submittedName>
</protein>
<accession>A0A1W2AS54</accession>
<evidence type="ECO:0000256" key="2">
    <source>
        <dbReference type="PROSITE-ProRule" id="PRU00325"/>
    </source>
</evidence>
<keyword evidence="6" id="KW-0347">Helicase</keyword>
<keyword evidence="7" id="KW-1185">Reference proteome</keyword>
<dbReference type="Pfam" id="PF00271">
    <property type="entry name" value="Helicase_C"/>
    <property type="match status" value="1"/>
</dbReference>
<dbReference type="PROSITE" id="PS51194">
    <property type="entry name" value="HELICASE_CTER"/>
    <property type="match status" value="1"/>
</dbReference>
<dbReference type="CDD" id="cd18012">
    <property type="entry name" value="DEXQc_arch_SWI2_SNF2"/>
    <property type="match status" value="1"/>
</dbReference>
<keyword evidence="2" id="KW-0479">Metal-binding</keyword>
<sequence length="1140" mass="131679">MEKESVNERTRPHTHVLENFSLSGLTVSDIFQHNKVGVDTEARGFYNFSPEDITIDFAVFGSASTTLEHPMVTITQTSGRLMFSCSCMSTIGGLCEHEIRVLYNIVNRQPLRMFFDKQLRHQQLKAFAVDYGLENEPLLDEHFIISYVKGSGERTENGEHVKINPKIKTLFPVTRQTKQELKESLLPNKEYSFPGSGGLLKKDVRTIVVFGQHRYYNHLTVSLCQGIASKDGKVKNPLKVVDPSDLLWNTENLSEMRFINGVLKFQNNYNADASDADLEGLKALAKNPLGLDMYIHDTKVSPNITASSIERIKLKILPIDLVLSVHEKGDFYEVSGKLMLDGDDIPLENLNVRHHYFIRLDKKLYLIDNPDFLRVIDFFKKHYDKMLIHKSKFDDFYENILSNLEEKVRINYAYLKPATKTQIEDKGYDLENEQLIYLSESEDFVLITPVMRYSNMEIPVLSRKQIIAKDKYGNTFTLKRDEEEEFQFIANIVKQHPFFEEQQNEELRLDCFYMHRKHFLDIDWFLDAFEAWRSKGITILGFNKLKDNKLNQYKADISIKVISGIDWFETVAKVEYNGEAISMKHLHKSIRNKSKFVKLDDGTMGILPDEWVQRFTGYFNAGELVDNSIHTHKINYNMVAELYDEQLFDESVKDQLAMYRGKLSGPESISPVEVPDTLHAELRQYQQEGVNWLNFLDDFNFGACLADDMGLGKTIQIIAFILTQRQKVIHNTNLVVVPASLIFNWQAEVARFAPSIKIRTIYGADRLKDIHEFDQYEIILTSYGTLLADIRFLKSYRFNYVFLDESQHIKNPDSQRYMAVRLLQSRNKVVLTGTPIENNTFDLYGQLSFACPGLLGSKQHFKEQYSVPIDQFKETKKARELQRRISPFILRRTKEQVAKELPDKTEMVIYCEMGREQREVYEAAVQDIKDYIEGRAEDELQKSSMHILQGITRLRQICNSAELLKDDKFYGNASSKMEVLMEQIESKSPNHKILVFSQFVGMLDLIREALRSKGIAHEYLTGQTRNRAAAVTSFQDNPEVRVFLISLKAGGVGLNLTRADYVYLVDPWWNPAVENQAIDRTYRIGQENNVVAVRLICPDTIEDKIMKLQDTKKELVDDLIKTDTSIYKTLSKKDLLGLFS</sequence>
<dbReference type="InterPro" id="IPR007527">
    <property type="entry name" value="Znf_SWIM"/>
</dbReference>
<dbReference type="GO" id="GO:0005524">
    <property type="term" value="F:ATP binding"/>
    <property type="evidence" value="ECO:0007669"/>
    <property type="project" value="InterPro"/>
</dbReference>
<name>A0A1W2AS54_9SPHI</name>
<dbReference type="PROSITE" id="PS50966">
    <property type="entry name" value="ZF_SWIM"/>
    <property type="match status" value="1"/>
</dbReference>
<evidence type="ECO:0000313" key="7">
    <source>
        <dbReference type="Proteomes" id="UP000192756"/>
    </source>
</evidence>
<keyword evidence="2" id="KW-0863">Zinc-finger</keyword>
<dbReference type="Pfam" id="PF00176">
    <property type="entry name" value="SNF2-rel_dom"/>
    <property type="match status" value="1"/>
</dbReference>